<reference evidence="8 9" key="1">
    <citation type="journal article" date="2015" name="Genome Biol. Evol.">
        <title>Comparative Genomics of a Bacterivorous Green Alga Reveals Evolutionary Causalities and Consequences of Phago-Mixotrophic Mode of Nutrition.</title>
        <authorList>
            <person name="Burns J.A."/>
            <person name="Paasch A."/>
            <person name="Narechania A."/>
            <person name="Kim E."/>
        </authorList>
    </citation>
    <scope>NUCLEOTIDE SEQUENCE [LARGE SCALE GENOMIC DNA]</scope>
    <source>
        <strain evidence="8 9">PLY_AMNH</strain>
    </source>
</reference>
<feature type="active site" evidence="5">
    <location>
        <position position="250"/>
    </location>
</feature>
<protein>
    <recommendedName>
        <fullName evidence="6">alpha-1,2-Mannosidase</fullName>
        <ecNumber evidence="6">3.2.1.-</ecNumber>
    </recommendedName>
</protein>
<keyword evidence="7" id="KW-0732">Signal</keyword>
<evidence type="ECO:0000256" key="3">
    <source>
        <dbReference type="ARBA" id="ARBA00022824"/>
    </source>
</evidence>
<evidence type="ECO:0000256" key="7">
    <source>
        <dbReference type="SAM" id="SignalP"/>
    </source>
</evidence>
<name>A0AAE0GSE0_9CHLO</name>
<feature type="active site" description="Proton donor" evidence="5">
    <location>
        <position position="343"/>
    </location>
</feature>
<keyword evidence="6" id="KW-0378">Hydrolase</keyword>
<dbReference type="Pfam" id="PF01532">
    <property type="entry name" value="Glyco_hydro_47"/>
    <property type="match status" value="1"/>
</dbReference>
<accession>A0AAE0GSE0</accession>
<evidence type="ECO:0000313" key="8">
    <source>
        <dbReference type="EMBL" id="KAK3283484.1"/>
    </source>
</evidence>
<dbReference type="PANTHER" id="PTHR45679:SF6">
    <property type="entry name" value="ER DEGRADATION-ENHANCING ALPHA-MANNOSIDASE-LIKE PROTEIN 2"/>
    <property type="match status" value="1"/>
</dbReference>
<dbReference type="SUPFAM" id="SSF48225">
    <property type="entry name" value="Seven-hairpin glycosidases"/>
    <property type="match status" value="1"/>
</dbReference>
<feature type="active site" evidence="5">
    <location>
        <position position="364"/>
    </location>
</feature>
<evidence type="ECO:0000256" key="2">
    <source>
        <dbReference type="ARBA" id="ARBA00007658"/>
    </source>
</evidence>
<dbReference type="GO" id="GO:1904380">
    <property type="term" value="P:endoplasmic reticulum mannose trimming"/>
    <property type="evidence" value="ECO:0007669"/>
    <property type="project" value="InterPro"/>
</dbReference>
<dbReference type="InterPro" id="IPR012341">
    <property type="entry name" value="6hp_glycosidase-like_sf"/>
</dbReference>
<organism evidence="8 9">
    <name type="scientific">Cymbomonas tetramitiformis</name>
    <dbReference type="NCBI Taxonomy" id="36881"/>
    <lineage>
        <taxon>Eukaryota</taxon>
        <taxon>Viridiplantae</taxon>
        <taxon>Chlorophyta</taxon>
        <taxon>Pyramimonadophyceae</taxon>
        <taxon>Pyramimonadales</taxon>
        <taxon>Pyramimonadaceae</taxon>
        <taxon>Cymbomonas</taxon>
    </lineage>
</organism>
<dbReference type="Proteomes" id="UP001190700">
    <property type="component" value="Unassembled WGS sequence"/>
</dbReference>
<comment type="subcellular location">
    <subcellularLocation>
        <location evidence="1">Endoplasmic reticulum</location>
    </subcellularLocation>
</comment>
<dbReference type="EMBL" id="LGRX02002754">
    <property type="protein sequence ID" value="KAK3283484.1"/>
    <property type="molecule type" value="Genomic_DNA"/>
</dbReference>
<dbReference type="GO" id="GO:0016020">
    <property type="term" value="C:membrane"/>
    <property type="evidence" value="ECO:0007669"/>
    <property type="project" value="InterPro"/>
</dbReference>
<evidence type="ECO:0000256" key="1">
    <source>
        <dbReference type="ARBA" id="ARBA00004240"/>
    </source>
</evidence>
<dbReference type="PANTHER" id="PTHR45679">
    <property type="entry name" value="ER DEGRADATION-ENHANCING ALPHA-MANNOSIDASE-LIKE PROTEIN 2"/>
    <property type="match status" value="1"/>
</dbReference>
<dbReference type="GO" id="GO:0005509">
    <property type="term" value="F:calcium ion binding"/>
    <property type="evidence" value="ECO:0007669"/>
    <property type="project" value="InterPro"/>
</dbReference>
<dbReference type="InterPro" id="IPR001382">
    <property type="entry name" value="Glyco_hydro_47"/>
</dbReference>
<keyword evidence="3" id="KW-0256">Endoplasmic reticulum</keyword>
<dbReference type="InterPro" id="IPR036026">
    <property type="entry name" value="Seven-hairpin_glycosidases"/>
</dbReference>
<evidence type="ECO:0000256" key="4">
    <source>
        <dbReference type="ARBA" id="ARBA00023180"/>
    </source>
</evidence>
<dbReference type="GO" id="GO:0044322">
    <property type="term" value="C:endoplasmic reticulum quality control compartment"/>
    <property type="evidence" value="ECO:0007669"/>
    <property type="project" value="GOC"/>
</dbReference>
<dbReference type="AlphaFoldDB" id="A0AAE0GSE0"/>
<feature type="signal peptide" evidence="7">
    <location>
        <begin position="1"/>
        <end position="19"/>
    </location>
</feature>
<feature type="chain" id="PRO_5042064470" description="alpha-1,2-Mannosidase" evidence="7">
    <location>
        <begin position="20"/>
        <end position="439"/>
    </location>
</feature>
<dbReference type="InterPro" id="IPR044674">
    <property type="entry name" value="EDEM1/2/3"/>
</dbReference>
<keyword evidence="9" id="KW-1185">Reference proteome</keyword>
<dbReference type="GO" id="GO:0005975">
    <property type="term" value="P:carbohydrate metabolic process"/>
    <property type="evidence" value="ECO:0007669"/>
    <property type="project" value="InterPro"/>
</dbReference>
<proteinExistence type="inferred from homology"/>
<evidence type="ECO:0000256" key="5">
    <source>
        <dbReference type="PIRSR" id="PIRSR601382-1"/>
    </source>
</evidence>
<dbReference type="GO" id="GO:0004571">
    <property type="term" value="F:mannosyl-oligosaccharide 1,2-alpha-mannosidase activity"/>
    <property type="evidence" value="ECO:0007669"/>
    <property type="project" value="InterPro"/>
</dbReference>
<evidence type="ECO:0000313" key="9">
    <source>
        <dbReference type="Proteomes" id="UP001190700"/>
    </source>
</evidence>
<feature type="active site" description="Proton donor" evidence="5">
    <location>
        <position position="110"/>
    </location>
</feature>
<dbReference type="Gene3D" id="1.50.10.10">
    <property type="match status" value="1"/>
</dbReference>
<gene>
    <name evidence="8" type="ORF">CYMTET_8817</name>
</gene>
<comment type="caution">
    <text evidence="8">The sequence shown here is derived from an EMBL/GenBank/DDBJ whole genome shotgun (WGS) entry which is preliminary data.</text>
</comment>
<comment type="similarity">
    <text evidence="2 6">Belongs to the glycosyl hydrolase 47 family.</text>
</comment>
<keyword evidence="6" id="KW-0326">Glycosidase</keyword>
<dbReference type="PRINTS" id="PR00747">
    <property type="entry name" value="GLYHDRLASE47"/>
</dbReference>
<dbReference type="EC" id="3.2.1.-" evidence="6"/>
<sequence length="439" mass="49080">MKVLLFSVAALLYLRCIGALRPEESALLREDVREAFHFTYDSYMRHAFPLDELRPISCSGMDTLGEYALTLVDALDMLALVGNASEFSQSVQWLAKNLDFDKDLTVSLFETNIRVMGGLLSAHLLASDESTGMRVPDYRGELLDIAHDLGQRMLPAFNTPTGIPYGAVNLKHGVAAFESRITCTAAGGTLAIEFGTLSRLTGNPIFEAKAKAALIGLWSRRSELDLVGAHINIITGEWTHRDAGIGTSIDSFYEYLMKAYILLGDDEYLDIFREAYQAAEMHLRRDPWYVEVNMNTGSVVWPVFNSLQAFWPGLQVLAGDVEAAARTHRAFFSVWQHYGFTPEGFHLNRGAVHDGQVSYPLRPELIESTYMLYKATRDPIYLAVGREMLTSLQRARAPCGYARVADVRTHQLSDHMESFFLAETLKVRPTELLPGRDPP</sequence>
<evidence type="ECO:0000256" key="6">
    <source>
        <dbReference type="RuleBase" id="RU361193"/>
    </source>
</evidence>
<feature type="non-terminal residue" evidence="8">
    <location>
        <position position="439"/>
    </location>
</feature>
<keyword evidence="4" id="KW-0325">Glycoprotein</keyword>